<feature type="region of interest" description="Disordered" evidence="1">
    <location>
        <begin position="1"/>
        <end position="20"/>
    </location>
</feature>
<reference evidence="3 4" key="1">
    <citation type="submission" date="2019-03" db="EMBL/GenBank/DDBJ databases">
        <authorList>
            <person name="Gaulin E."/>
            <person name="Dumas B."/>
        </authorList>
    </citation>
    <scope>NUCLEOTIDE SEQUENCE [LARGE SCALE GENOMIC DNA]</scope>
    <source>
        <strain evidence="3">CBS 568.67</strain>
    </source>
</reference>
<feature type="region of interest" description="Disordered" evidence="1">
    <location>
        <begin position="25"/>
        <end position="47"/>
    </location>
</feature>
<protein>
    <submittedName>
        <fullName evidence="3">Aste57867_16456 protein</fullName>
    </submittedName>
</protein>
<feature type="compositionally biased region" description="Polar residues" evidence="1">
    <location>
        <begin position="1"/>
        <end position="13"/>
    </location>
</feature>
<reference evidence="2" key="2">
    <citation type="submission" date="2019-06" db="EMBL/GenBank/DDBJ databases">
        <title>Genomics analysis of Aphanomyces spp. identifies a new class of oomycete effector associated with host adaptation.</title>
        <authorList>
            <person name="Gaulin E."/>
        </authorList>
    </citation>
    <scope>NUCLEOTIDE SEQUENCE</scope>
    <source>
        <strain evidence="2">CBS 578.67</strain>
    </source>
</reference>
<evidence type="ECO:0000313" key="2">
    <source>
        <dbReference type="EMBL" id="KAF0692465.1"/>
    </source>
</evidence>
<proteinExistence type="predicted"/>
<accession>A0A485L6G8</accession>
<keyword evidence="4" id="KW-1185">Reference proteome</keyword>
<gene>
    <name evidence="3" type="primary">Aste57867_16456</name>
    <name evidence="2" type="ORF">As57867_016399</name>
    <name evidence="3" type="ORF">ASTE57867_16456</name>
</gene>
<evidence type="ECO:0000313" key="4">
    <source>
        <dbReference type="Proteomes" id="UP000332933"/>
    </source>
</evidence>
<dbReference type="EMBL" id="CAADRA010005901">
    <property type="protein sequence ID" value="VFT93230.1"/>
    <property type="molecule type" value="Genomic_DNA"/>
</dbReference>
<evidence type="ECO:0000256" key="1">
    <source>
        <dbReference type="SAM" id="MobiDB-lite"/>
    </source>
</evidence>
<dbReference type="AlphaFoldDB" id="A0A485L6G8"/>
<evidence type="ECO:0000313" key="3">
    <source>
        <dbReference type="EMBL" id="VFT93230.1"/>
    </source>
</evidence>
<organism evidence="3 4">
    <name type="scientific">Aphanomyces stellatus</name>
    <dbReference type="NCBI Taxonomy" id="120398"/>
    <lineage>
        <taxon>Eukaryota</taxon>
        <taxon>Sar</taxon>
        <taxon>Stramenopiles</taxon>
        <taxon>Oomycota</taxon>
        <taxon>Saprolegniomycetes</taxon>
        <taxon>Saprolegniales</taxon>
        <taxon>Verrucalvaceae</taxon>
        <taxon>Aphanomyces</taxon>
    </lineage>
</organism>
<sequence length="394" mass="44469">MSDSSEAPPSTSLDAKRKYECERKRRYRAKLRAQRDTSDHAAPLPLTKSHKRRQIRLYRAVQRESHRSILIEVAYLEDQLQQRRDLHVALDETTAWWRDAAVQALGARHTSATNNQSLREQVKRQQILLRLLHHWVSASIEPGLCDRRTWLHSTLVADPVARAYGYQWHTDRVYHHALSWHAADGHVADFMKAGTFTRIDDDTGDDTIMGMYTQYQTTLMASLDDVAACVWDDVMQDPHPNHLTTHVEATDSMVYKYVHAARQGTSSCLLVRRYDASERVVLATAMVETDACAPLAADTLRPHGHAYVVLEKIASDVTLYRSVLVQFAPVTTTGPITLAQTAAIFGVDVVHPPTTPAVTIARIDSAMQHGFLHAMHGRQADLNNRLTRHQPRVG</sequence>
<name>A0A485L6G8_9STRA</name>
<dbReference type="EMBL" id="VJMH01005880">
    <property type="protein sequence ID" value="KAF0692465.1"/>
    <property type="molecule type" value="Genomic_DNA"/>
</dbReference>
<dbReference type="Proteomes" id="UP000332933">
    <property type="component" value="Unassembled WGS sequence"/>
</dbReference>